<evidence type="ECO:0000313" key="2">
    <source>
        <dbReference type="EMBL" id="VDM85544.1"/>
    </source>
</evidence>
<evidence type="ECO:0000256" key="1">
    <source>
        <dbReference type="SAM" id="MobiDB-lite"/>
    </source>
</evidence>
<dbReference type="EMBL" id="UYYB01141795">
    <property type="protein sequence ID" value="VDM85544.1"/>
    <property type="molecule type" value="Genomic_DNA"/>
</dbReference>
<sequence>MTTTCLLEDLVKVRQCGLGTISKATKDLLKRRRALRLNPTASHLERLANISCRTALQVQCKKSLKVQAVENFRSSTTKEKSEEVPQTSRLSCSAGTLLNEDGTRTS</sequence>
<feature type="compositionally biased region" description="Polar residues" evidence="1">
    <location>
        <begin position="84"/>
        <end position="96"/>
    </location>
</feature>
<evidence type="ECO:0000313" key="3">
    <source>
        <dbReference type="Proteomes" id="UP000270094"/>
    </source>
</evidence>
<protein>
    <submittedName>
        <fullName evidence="2">Uncharacterized protein</fullName>
    </submittedName>
</protein>
<proteinExistence type="predicted"/>
<accession>A0A3P7K2J1</accession>
<feature type="region of interest" description="Disordered" evidence="1">
    <location>
        <begin position="74"/>
        <end position="106"/>
    </location>
</feature>
<gene>
    <name evidence="2" type="ORF">SVUK_LOCUS20542</name>
</gene>
<dbReference type="AlphaFoldDB" id="A0A3P7K2J1"/>
<name>A0A3P7K2J1_STRVU</name>
<organism evidence="2 3">
    <name type="scientific">Strongylus vulgaris</name>
    <name type="common">Blood worm</name>
    <dbReference type="NCBI Taxonomy" id="40348"/>
    <lineage>
        <taxon>Eukaryota</taxon>
        <taxon>Metazoa</taxon>
        <taxon>Ecdysozoa</taxon>
        <taxon>Nematoda</taxon>
        <taxon>Chromadorea</taxon>
        <taxon>Rhabditida</taxon>
        <taxon>Rhabditina</taxon>
        <taxon>Rhabditomorpha</taxon>
        <taxon>Strongyloidea</taxon>
        <taxon>Strongylidae</taxon>
        <taxon>Strongylus</taxon>
    </lineage>
</organism>
<keyword evidence="3" id="KW-1185">Reference proteome</keyword>
<dbReference type="Proteomes" id="UP000270094">
    <property type="component" value="Unassembled WGS sequence"/>
</dbReference>
<reference evidence="2 3" key="1">
    <citation type="submission" date="2018-11" db="EMBL/GenBank/DDBJ databases">
        <authorList>
            <consortium name="Pathogen Informatics"/>
        </authorList>
    </citation>
    <scope>NUCLEOTIDE SEQUENCE [LARGE SCALE GENOMIC DNA]</scope>
</reference>